<dbReference type="InterPro" id="IPR039892">
    <property type="entry name" value="Spa2/Sph1"/>
</dbReference>
<gene>
    <name evidence="2" type="ORF">CHLRE_02g143801v5</name>
</gene>
<dbReference type="PANTHER" id="PTHR21601:SF0">
    <property type="entry name" value="PROTEIN SPA2-RELATED"/>
    <property type="match status" value="1"/>
</dbReference>
<feature type="region of interest" description="Disordered" evidence="1">
    <location>
        <begin position="569"/>
        <end position="604"/>
    </location>
</feature>
<feature type="compositionally biased region" description="Gly residues" evidence="1">
    <location>
        <begin position="431"/>
        <end position="442"/>
    </location>
</feature>
<feature type="compositionally biased region" description="Low complexity" evidence="1">
    <location>
        <begin position="108"/>
        <end position="133"/>
    </location>
</feature>
<feature type="compositionally biased region" description="Pro residues" evidence="1">
    <location>
        <begin position="401"/>
        <end position="421"/>
    </location>
</feature>
<reference evidence="2 3" key="1">
    <citation type="journal article" date="2007" name="Science">
        <title>The Chlamydomonas genome reveals the evolution of key animal and plant functions.</title>
        <authorList>
            <person name="Merchant S.S."/>
            <person name="Prochnik S.E."/>
            <person name="Vallon O."/>
            <person name="Harris E.H."/>
            <person name="Karpowicz S.J."/>
            <person name="Witman G.B."/>
            <person name="Terry A."/>
            <person name="Salamov A."/>
            <person name="Fritz-Laylin L.K."/>
            <person name="Marechal-Drouard L."/>
            <person name="Marshall W.F."/>
            <person name="Qu L.H."/>
            <person name="Nelson D.R."/>
            <person name="Sanderfoot A.A."/>
            <person name="Spalding M.H."/>
            <person name="Kapitonov V.V."/>
            <person name="Ren Q."/>
            <person name="Ferris P."/>
            <person name="Lindquist E."/>
            <person name="Shapiro H."/>
            <person name="Lucas S.M."/>
            <person name="Grimwood J."/>
            <person name="Schmutz J."/>
            <person name="Cardol P."/>
            <person name="Cerutti H."/>
            <person name="Chanfreau G."/>
            <person name="Chen C.L."/>
            <person name="Cognat V."/>
            <person name="Croft M.T."/>
            <person name="Dent R."/>
            <person name="Dutcher S."/>
            <person name="Fernandez E."/>
            <person name="Fukuzawa H."/>
            <person name="Gonzalez-Ballester D."/>
            <person name="Gonzalez-Halphen D."/>
            <person name="Hallmann A."/>
            <person name="Hanikenne M."/>
            <person name="Hippler M."/>
            <person name="Inwood W."/>
            <person name="Jabbari K."/>
            <person name="Kalanon M."/>
            <person name="Kuras R."/>
            <person name="Lefebvre P.A."/>
            <person name="Lemaire S.D."/>
            <person name="Lobanov A.V."/>
            <person name="Lohr M."/>
            <person name="Manuell A."/>
            <person name="Meier I."/>
            <person name="Mets L."/>
            <person name="Mittag M."/>
            <person name="Mittelmeier T."/>
            <person name="Moroney J.V."/>
            <person name="Moseley J."/>
            <person name="Napoli C."/>
            <person name="Nedelcu A.M."/>
            <person name="Niyogi K."/>
            <person name="Novoselov S.V."/>
            <person name="Paulsen I.T."/>
            <person name="Pazour G."/>
            <person name="Purton S."/>
            <person name="Ral J.P."/>
            <person name="Riano-Pachon D.M."/>
            <person name="Riekhof W."/>
            <person name="Rymarquis L."/>
            <person name="Schroda M."/>
            <person name="Stern D."/>
            <person name="Umen J."/>
            <person name="Willows R."/>
            <person name="Wilson N."/>
            <person name="Zimmer S.L."/>
            <person name="Allmer J."/>
            <person name="Balk J."/>
            <person name="Bisova K."/>
            <person name="Chen C.J."/>
            <person name="Elias M."/>
            <person name="Gendler K."/>
            <person name="Hauser C."/>
            <person name="Lamb M.R."/>
            <person name="Ledford H."/>
            <person name="Long J.C."/>
            <person name="Minagawa J."/>
            <person name="Page M.D."/>
            <person name="Pan J."/>
            <person name="Pootakham W."/>
            <person name="Roje S."/>
            <person name="Rose A."/>
            <person name="Stahlberg E."/>
            <person name="Terauchi A.M."/>
            <person name="Yang P."/>
            <person name="Ball S."/>
            <person name="Bowler C."/>
            <person name="Dieckmann C.L."/>
            <person name="Gladyshev V.N."/>
            <person name="Green P."/>
            <person name="Jorgensen R."/>
            <person name="Mayfield S."/>
            <person name="Mueller-Roeber B."/>
            <person name="Rajamani S."/>
            <person name="Sayre R.T."/>
            <person name="Brokstein P."/>
            <person name="Dubchak I."/>
            <person name="Goodstein D."/>
            <person name="Hornick L."/>
            <person name="Huang Y.W."/>
            <person name="Jhaveri J."/>
            <person name="Luo Y."/>
            <person name="Martinez D."/>
            <person name="Ngau W.C."/>
            <person name="Otillar B."/>
            <person name="Poliakov A."/>
            <person name="Porter A."/>
            <person name="Szajkowski L."/>
            <person name="Werner G."/>
            <person name="Zhou K."/>
            <person name="Grigoriev I.V."/>
            <person name="Rokhsar D.S."/>
            <person name="Grossman A.R."/>
        </authorList>
    </citation>
    <scope>NUCLEOTIDE SEQUENCE [LARGE SCALE GENOMIC DNA]</scope>
    <source>
        <strain evidence="3">CC-503</strain>
    </source>
</reference>
<dbReference type="PANTHER" id="PTHR21601">
    <property type="entry name" value="SPA2 PROTEIN"/>
    <property type="match status" value="1"/>
</dbReference>
<dbReference type="RefSeq" id="XP_042927779.1">
    <property type="nucleotide sequence ID" value="XM_043060256.1"/>
</dbReference>
<feature type="compositionally biased region" description="Low complexity" evidence="1">
    <location>
        <begin position="443"/>
        <end position="455"/>
    </location>
</feature>
<protein>
    <submittedName>
        <fullName evidence="2">Uncharacterized protein</fullName>
    </submittedName>
</protein>
<evidence type="ECO:0000313" key="2">
    <source>
        <dbReference type="EMBL" id="PNW87501.1"/>
    </source>
</evidence>
<proteinExistence type="predicted"/>
<sequence length="737" mass="72226">MHLQAYFLSAVRCSSAGAAKGSRGLLRCYLNILGLTRLEDVDARRAACAAAIRQHHPFNKSPPSPSPSPSPGPASPSPSPSPMAAGRWAQGAAATTTAGHEAMDASKAPGRCQQPQEQQSQPAVAAAAFAGFAPSPPPSQGELTPPDGHSLTLTLSMTLSGGSLLTRTGTGTGITSAAGGGGAARDGTSTSWAPDDLLWACSMRGASPAGGGGAAATAGAGGWGAGAGGLLGGDLGWEQLTPDVAAGGAGWGGTRGARRCWGGGASTGGGGLLDPDLSVSRALGPEAAAEACADMAVVMPPAAAQQLQLRPAGLQSQHHVQDQRGRGHSVDMVHVRGPSALGAAAAAADLQLAQPRQALAGQQQHQHLQHQHQHQHRPSQFLPQHDSRRCLSHSAPLAQLPLPPPQQHRLLPPPTSGPCPNAPHAAAAGLGSLGPGGGGGAARGPVASASVGSGSQPPPNDILTQLRRMSSARQPEPLQAVARAEAAGGEGEGPASLMDAWLSRVEQSCGVAAAGSAPGSGAGGAGGAVGPGPGAAPGLPCWPQTAQQSGRNDSGGGVAAAEYAALQAPPAPQMQCQQQQRPLPEQVQGDGGGGGGGMWGSDGRPVGRLCSTTAGLHDLSRACSSSSFGGPPAVPGSRPFHSELLMPLPASTSVAQTSPATAAAAAAPAHTSLATGGDDSGCYSRPHSLVAQVPPASHLLEPRDSYSAGAGVGRALAGDGGGVGGGGGAPPAIAPTV</sequence>
<dbReference type="Gramene" id="PNW87501">
    <property type="protein sequence ID" value="PNW87501"/>
    <property type="gene ID" value="CHLRE_02g143801v5"/>
</dbReference>
<feature type="compositionally biased region" description="Gly residues" evidence="1">
    <location>
        <begin position="589"/>
        <end position="600"/>
    </location>
</feature>
<feature type="compositionally biased region" description="Low complexity" evidence="1">
    <location>
        <begin position="569"/>
        <end position="588"/>
    </location>
</feature>
<feature type="region of interest" description="Disordered" evidence="1">
    <location>
        <begin position="512"/>
        <end position="557"/>
    </location>
</feature>
<organism evidence="2 3">
    <name type="scientific">Chlamydomonas reinhardtii</name>
    <name type="common">Chlamydomonas smithii</name>
    <dbReference type="NCBI Taxonomy" id="3055"/>
    <lineage>
        <taxon>Eukaryota</taxon>
        <taxon>Viridiplantae</taxon>
        <taxon>Chlorophyta</taxon>
        <taxon>core chlorophytes</taxon>
        <taxon>Chlorophyceae</taxon>
        <taxon>CS clade</taxon>
        <taxon>Chlamydomonadales</taxon>
        <taxon>Chlamydomonadaceae</taxon>
        <taxon>Chlamydomonas</taxon>
    </lineage>
</organism>
<evidence type="ECO:0000256" key="1">
    <source>
        <dbReference type="SAM" id="MobiDB-lite"/>
    </source>
</evidence>
<feature type="compositionally biased region" description="Basic residues" evidence="1">
    <location>
        <begin position="367"/>
        <end position="377"/>
    </location>
</feature>
<dbReference type="EMBL" id="CM008963">
    <property type="protein sequence ID" value="PNW87501.1"/>
    <property type="molecule type" value="Genomic_DNA"/>
</dbReference>
<feature type="region of interest" description="Disordered" evidence="1">
    <location>
        <begin position="54"/>
        <end position="154"/>
    </location>
</feature>
<feature type="compositionally biased region" description="Pro residues" evidence="1">
    <location>
        <begin position="60"/>
        <end position="81"/>
    </location>
</feature>
<dbReference type="GeneID" id="66052621"/>
<feature type="compositionally biased region" description="Low complexity" evidence="1">
    <location>
        <begin position="82"/>
        <end position="100"/>
    </location>
</feature>
<feature type="region of interest" description="Disordered" evidence="1">
    <location>
        <begin position="396"/>
        <end position="495"/>
    </location>
</feature>
<dbReference type="ExpressionAtlas" id="A0A2K3E400">
    <property type="expression patterns" value="differential"/>
</dbReference>
<feature type="region of interest" description="Disordered" evidence="1">
    <location>
        <begin position="357"/>
        <end position="382"/>
    </location>
</feature>
<keyword evidence="3" id="KW-1185">Reference proteome</keyword>
<evidence type="ECO:0000313" key="3">
    <source>
        <dbReference type="Proteomes" id="UP000006906"/>
    </source>
</evidence>
<feature type="compositionally biased region" description="Gly residues" evidence="1">
    <location>
        <begin position="518"/>
        <end position="535"/>
    </location>
</feature>
<dbReference type="Proteomes" id="UP000006906">
    <property type="component" value="Chromosome 2"/>
</dbReference>
<dbReference type="AlphaFoldDB" id="A0A2K3E400"/>
<accession>A0A2K3E400</accession>
<name>A0A2K3E400_CHLRE</name>
<feature type="compositionally biased region" description="Low complexity" evidence="1">
    <location>
        <begin position="357"/>
        <end position="366"/>
    </location>
</feature>